<dbReference type="Gene3D" id="3.40.50.300">
    <property type="entry name" value="P-loop containing nucleotide triphosphate hydrolases"/>
    <property type="match status" value="1"/>
</dbReference>
<evidence type="ECO:0000259" key="5">
    <source>
        <dbReference type="PROSITE" id="PS50893"/>
    </source>
</evidence>
<sequence length="324" mass="35254">MADSTAENHTTDEHTPLTAEVSADVAPAVEEFMAEAAQQNADAKEAVDDAGPGDTPGPYISFDHVYKSFGDFVVLHDVSFFVNAGETLCILGRSGVGKSVSLQMLMGFLKPDKGRVLVAGEDITTFNEKKLQEIRRKVTMVFQNGALFDSITVGENVAFPLRERGDLAEDQIFQVVKGLLEMVGVAGMENLLPSDLSTGMKRSVAIARALASQPEAVLYDEPTTMVDPLMAQLLGDLIKRLKQQLHLTSIVVTHDMRFAKKLADRVVFLHEGTARFFGTMEEMEESQDPILQEFLALDSLVLPDQDVPPATSGMTPESGIRAIP</sequence>
<dbReference type="SMART" id="SM00382">
    <property type="entry name" value="AAA"/>
    <property type="match status" value="1"/>
</dbReference>
<feature type="domain" description="ABC transporter" evidence="5">
    <location>
        <begin position="60"/>
        <end position="296"/>
    </location>
</feature>
<dbReference type="Proteomes" id="UP000199024">
    <property type="component" value="Unassembled WGS sequence"/>
</dbReference>
<dbReference type="OrthoDB" id="9772862at2"/>
<name>A0A1I6MCX5_9BACT</name>
<evidence type="ECO:0000313" key="6">
    <source>
        <dbReference type="EMBL" id="SFS13447.1"/>
    </source>
</evidence>
<proteinExistence type="predicted"/>
<organism evidence="6 7">
    <name type="scientific">Granulicella pectinivorans</name>
    <dbReference type="NCBI Taxonomy" id="474950"/>
    <lineage>
        <taxon>Bacteria</taxon>
        <taxon>Pseudomonadati</taxon>
        <taxon>Acidobacteriota</taxon>
        <taxon>Terriglobia</taxon>
        <taxon>Terriglobales</taxon>
        <taxon>Acidobacteriaceae</taxon>
        <taxon>Granulicella</taxon>
    </lineage>
</organism>
<keyword evidence="1" id="KW-0813">Transport</keyword>
<evidence type="ECO:0000313" key="7">
    <source>
        <dbReference type="Proteomes" id="UP000199024"/>
    </source>
</evidence>
<dbReference type="PROSITE" id="PS50893">
    <property type="entry name" value="ABC_TRANSPORTER_2"/>
    <property type="match status" value="1"/>
</dbReference>
<evidence type="ECO:0000256" key="3">
    <source>
        <dbReference type="ARBA" id="ARBA00022840"/>
    </source>
</evidence>
<keyword evidence="2" id="KW-0547">Nucleotide-binding</keyword>
<dbReference type="SUPFAM" id="SSF52540">
    <property type="entry name" value="P-loop containing nucleoside triphosphate hydrolases"/>
    <property type="match status" value="1"/>
</dbReference>
<gene>
    <name evidence="6" type="ORF">SAMN05421771_2307</name>
</gene>
<keyword evidence="7" id="KW-1185">Reference proteome</keyword>
<feature type="region of interest" description="Disordered" evidence="4">
    <location>
        <begin position="1"/>
        <end position="21"/>
    </location>
</feature>
<dbReference type="EMBL" id="FOZL01000001">
    <property type="protein sequence ID" value="SFS13447.1"/>
    <property type="molecule type" value="Genomic_DNA"/>
</dbReference>
<dbReference type="PANTHER" id="PTHR43023:SF6">
    <property type="entry name" value="INTERMEMBRANE PHOSPHOLIPID TRANSPORT SYSTEM ATP-BINDING PROTEIN MLAF"/>
    <property type="match status" value="1"/>
</dbReference>
<dbReference type="InterPro" id="IPR003593">
    <property type="entry name" value="AAA+_ATPase"/>
</dbReference>
<dbReference type="AlphaFoldDB" id="A0A1I6MCX5"/>
<keyword evidence="3 6" id="KW-0067">ATP-binding</keyword>
<accession>A0A1I6MCX5</accession>
<dbReference type="PANTHER" id="PTHR43023">
    <property type="entry name" value="PROTEIN TRIGALACTOSYLDIACYLGLYCEROL 3, CHLOROPLASTIC"/>
    <property type="match status" value="1"/>
</dbReference>
<dbReference type="RefSeq" id="WP_089841784.1">
    <property type="nucleotide sequence ID" value="NZ_FOZL01000001.1"/>
</dbReference>
<dbReference type="STRING" id="474950.SAMN05421771_2307"/>
<protein>
    <submittedName>
        <fullName evidence="6">Phospholipid/cholesterol/gamma-HCH transport system ATP-binding protein</fullName>
    </submittedName>
</protein>
<dbReference type="InterPro" id="IPR003439">
    <property type="entry name" value="ABC_transporter-like_ATP-bd"/>
</dbReference>
<dbReference type="GO" id="GO:0005524">
    <property type="term" value="F:ATP binding"/>
    <property type="evidence" value="ECO:0007669"/>
    <property type="project" value="UniProtKB-KW"/>
</dbReference>
<evidence type="ECO:0000256" key="1">
    <source>
        <dbReference type="ARBA" id="ARBA00022448"/>
    </source>
</evidence>
<reference evidence="6 7" key="1">
    <citation type="submission" date="2016-10" db="EMBL/GenBank/DDBJ databases">
        <authorList>
            <person name="de Groot N.N."/>
        </authorList>
    </citation>
    <scope>NUCLEOTIDE SEQUENCE [LARGE SCALE GENOMIC DNA]</scope>
    <source>
        <strain evidence="6 7">DSM 21001</strain>
    </source>
</reference>
<dbReference type="InterPro" id="IPR027417">
    <property type="entry name" value="P-loop_NTPase"/>
</dbReference>
<evidence type="ECO:0000256" key="2">
    <source>
        <dbReference type="ARBA" id="ARBA00022741"/>
    </source>
</evidence>
<evidence type="ECO:0000256" key="4">
    <source>
        <dbReference type="SAM" id="MobiDB-lite"/>
    </source>
</evidence>
<dbReference type="Pfam" id="PF00005">
    <property type="entry name" value="ABC_tran"/>
    <property type="match status" value="1"/>
</dbReference>
<dbReference type="GO" id="GO:0016887">
    <property type="term" value="F:ATP hydrolysis activity"/>
    <property type="evidence" value="ECO:0007669"/>
    <property type="project" value="InterPro"/>
</dbReference>